<keyword evidence="6" id="KW-1185">Reference proteome</keyword>
<dbReference type="Proteomes" id="UP001175271">
    <property type="component" value="Unassembled WGS sequence"/>
</dbReference>
<keyword evidence="1" id="KW-0560">Oxidoreductase</keyword>
<sequence length="607" mass="68993">MERIRAPLVRLAVQKRLLHTTNVLGWQKYENERHFEPGEDVPKRVWHGLTYDFRRWKRRFNEAKYDAFRRRNPIAHAKRGVHDYELLPYQSEVVIIGGGLTGSATAFWIKQRFRDEDFRVTVVENTDHFADTSTMLSTGAISQQFSVPEHIEMSLFTAEFLRHAGEHLRILDNDPPDINVLPLGFMHLARNDREAEKLRESWKLQIEKGARVAYLTQSELMEKFPFMNFEGIQTGTYGLENEGVIDAWQLLAAIREKNITLGVNYVKGEVEGFHFERSREASEVHGFYDDEEADDVKLIKQRLWGVIVRPQMAGASARPIRCHMVVNAAGPWSGKIAELAGIGKGKGTLSVPIPIVPRKRMAFIVNAPDVPAIDMPALVDPSGVYCRPDSVGHNFVCGKHPTKEEDAAIDHSNLDVDYDYFYDKIWPVLVERVPSFKNLKIVNAWAGYEDVNTFDDSPVIGEHLLYNNFHTMSGFGNFGIQHSISVGRAFAERIFDGAYTSINLRKFDMRRIMAGSKIEEPLRTSRGWLAEELRPSDKERADRGQLLVGCELTIEPAVHLHPDTIRSGSSANDAEAAEDAEIIAEFPKIDRDGDETLWRRLVADLLL</sequence>
<feature type="domain" description="FAD dependent oxidoreductase" evidence="4">
    <location>
        <begin position="93"/>
        <end position="493"/>
    </location>
</feature>
<dbReference type="PANTHER" id="PTHR13847:SF287">
    <property type="entry name" value="FAD-DEPENDENT OXIDOREDUCTASE DOMAIN-CONTAINING PROTEIN 1"/>
    <property type="match status" value="1"/>
</dbReference>
<protein>
    <recommendedName>
        <fullName evidence="2">FAD-dependent oxidoreductase domain-containing protein 1</fullName>
    </recommendedName>
</protein>
<organism evidence="5 6">
    <name type="scientific">Steinernema hermaphroditum</name>
    <dbReference type="NCBI Taxonomy" id="289476"/>
    <lineage>
        <taxon>Eukaryota</taxon>
        <taxon>Metazoa</taxon>
        <taxon>Ecdysozoa</taxon>
        <taxon>Nematoda</taxon>
        <taxon>Chromadorea</taxon>
        <taxon>Rhabditida</taxon>
        <taxon>Tylenchina</taxon>
        <taxon>Panagrolaimomorpha</taxon>
        <taxon>Strongyloidoidea</taxon>
        <taxon>Steinernematidae</taxon>
        <taxon>Steinernema</taxon>
    </lineage>
</organism>
<dbReference type="PANTHER" id="PTHR13847">
    <property type="entry name" value="SARCOSINE DEHYDROGENASE-RELATED"/>
    <property type="match status" value="1"/>
</dbReference>
<dbReference type="EMBL" id="JAUCMV010000004">
    <property type="protein sequence ID" value="KAK0404836.1"/>
    <property type="molecule type" value="Genomic_DNA"/>
</dbReference>
<accession>A0AA39LP18</accession>
<evidence type="ECO:0000313" key="6">
    <source>
        <dbReference type="Proteomes" id="UP001175271"/>
    </source>
</evidence>
<dbReference type="AlphaFoldDB" id="A0AA39LP18"/>
<name>A0AA39LP18_9BILA</name>
<comment type="function">
    <text evidence="3">Required for the assembly of the mitochondrial membrane respiratory chain NADH dehydrogenase (Complex I). Involved in mid-late stages of complex I assembly.</text>
</comment>
<evidence type="ECO:0000313" key="5">
    <source>
        <dbReference type="EMBL" id="KAK0404836.1"/>
    </source>
</evidence>
<dbReference type="InterPro" id="IPR036188">
    <property type="entry name" value="FAD/NAD-bd_sf"/>
</dbReference>
<evidence type="ECO:0000256" key="3">
    <source>
        <dbReference type="ARBA" id="ARBA00046185"/>
    </source>
</evidence>
<evidence type="ECO:0000259" key="4">
    <source>
        <dbReference type="Pfam" id="PF01266"/>
    </source>
</evidence>
<dbReference type="GO" id="GO:0016491">
    <property type="term" value="F:oxidoreductase activity"/>
    <property type="evidence" value="ECO:0007669"/>
    <property type="project" value="UniProtKB-KW"/>
</dbReference>
<dbReference type="Gene3D" id="3.50.50.60">
    <property type="entry name" value="FAD/NAD(P)-binding domain"/>
    <property type="match status" value="1"/>
</dbReference>
<dbReference type="Pfam" id="PF01266">
    <property type="entry name" value="DAO"/>
    <property type="match status" value="1"/>
</dbReference>
<dbReference type="GO" id="GO:0005739">
    <property type="term" value="C:mitochondrion"/>
    <property type="evidence" value="ECO:0007669"/>
    <property type="project" value="GOC"/>
</dbReference>
<reference evidence="5" key="1">
    <citation type="submission" date="2023-06" db="EMBL/GenBank/DDBJ databases">
        <title>Genomic analysis of the entomopathogenic nematode Steinernema hermaphroditum.</title>
        <authorList>
            <person name="Schwarz E.M."/>
            <person name="Heppert J.K."/>
            <person name="Baniya A."/>
            <person name="Schwartz H.T."/>
            <person name="Tan C.-H."/>
            <person name="Antoshechkin I."/>
            <person name="Sternberg P.W."/>
            <person name="Goodrich-Blair H."/>
            <person name="Dillman A.R."/>
        </authorList>
    </citation>
    <scope>NUCLEOTIDE SEQUENCE</scope>
    <source>
        <strain evidence="5">PS9179</strain>
        <tissue evidence="5">Whole animal</tissue>
    </source>
</reference>
<comment type="caution">
    <text evidence="5">The sequence shown here is derived from an EMBL/GenBank/DDBJ whole genome shotgun (WGS) entry which is preliminary data.</text>
</comment>
<evidence type="ECO:0000256" key="1">
    <source>
        <dbReference type="ARBA" id="ARBA00023002"/>
    </source>
</evidence>
<dbReference type="SUPFAM" id="SSF51905">
    <property type="entry name" value="FAD/NAD(P)-binding domain"/>
    <property type="match status" value="1"/>
</dbReference>
<dbReference type="Gene3D" id="3.30.9.10">
    <property type="entry name" value="D-Amino Acid Oxidase, subunit A, domain 2"/>
    <property type="match status" value="1"/>
</dbReference>
<proteinExistence type="predicted"/>
<dbReference type="GO" id="GO:0032981">
    <property type="term" value="P:mitochondrial respiratory chain complex I assembly"/>
    <property type="evidence" value="ECO:0007669"/>
    <property type="project" value="TreeGrafter"/>
</dbReference>
<evidence type="ECO:0000256" key="2">
    <source>
        <dbReference type="ARBA" id="ARBA00039785"/>
    </source>
</evidence>
<dbReference type="InterPro" id="IPR006076">
    <property type="entry name" value="FAD-dep_OxRdtase"/>
</dbReference>
<gene>
    <name evidence="5" type="ORF">QR680_017657</name>
</gene>